<dbReference type="GeneID" id="100114182"/>
<dbReference type="RefSeq" id="XP_031782090.1">
    <property type="nucleotide sequence ID" value="XM_031926230.2"/>
</dbReference>
<dbReference type="InterPro" id="IPR029052">
    <property type="entry name" value="Metallo-depent_PP-like"/>
</dbReference>
<dbReference type="InterPro" id="IPR004843">
    <property type="entry name" value="Calcineurin-like_PHP"/>
</dbReference>
<accession>A0A7M7Q5A7</accession>
<dbReference type="PANTHER" id="PTHR12905">
    <property type="entry name" value="METALLOPHOSPHOESTERASE"/>
    <property type="match status" value="1"/>
</dbReference>
<keyword evidence="4" id="KW-1185">Reference proteome</keyword>
<dbReference type="CDD" id="cd07379">
    <property type="entry name" value="MPP_239FB"/>
    <property type="match status" value="1"/>
</dbReference>
<dbReference type="PANTHER" id="PTHR12905:SF0">
    <property type="entry name" value="CALCINEURIN-LIKE PHOSPHOESTERASE DOMAIN-CONTAINING PROTEIN"/>
    <property type="match status" value="1"/>
</dbReference>
<dbReference type="PIRSF" id="PIRSF035808">
    <property type="entry name" value="Pdiesterase_Brain_239"/>
    <property type="match status" value="1"/>
</dbReference>
<dbReference type="FunCoup" id="A0A7M7Q5A7">
    <property type="interactions" value="99"/>
</dbReference>
<dbReference type="AlphaFoldDB" id="A0A7M7Q5A7"/>
<feature type="domain" description="Calcineurin-like phosphoesterase" evidence="2">
    <location>
        <begin position="42"/>
        <end position="257"/>
    </location>
</feature>
<dbReference type="GO" id="GO:0016787">
    <property type="term" value="F:hydrolase activity"/>
    <property type="evidence" value="ECO:0007669"/>
    <property type="project" value="InterPro"/>
</dbReference>
<sequence>MKIAVHPLSNNPTDAWQELSQQQKVIKIISKTPTTEIPKDKLRVVCMSDTHSLTQYIKFDIPNGDVFIHAGDFTKCGSLQEVVDFNNWIGNLPHKHKIVIAGNHELSFDSTFTHPFSTHLSGDRHKTTGTSIFDSIPTLGMPKDVLNEAIQANNVKDKLTNCTYLEDSEIVISRVKIYGTPWQPEFCKWAFNVPRGEPCLSKWDMIPSDTDILVTHTPPVGHGDQCCSGVRAGCVELLTTVQNRVKPKYHVFGHIHEGYGITTDGKIIYINASTCDLNYLPSNPPIVFDVTLPPGVEKT</sequence>
<dbReference type="SUPFAM" id="SSF56300">
    <property type="entry name" value="Metallo-dependent phosphatases"/>
    <property type="match status" value="1"/>
</dbReference>
<proteinExistence type="inferred from homology"/>
<dbReference type="InParanoid" id="A0A7M7Q5A7"/>
<reference evidence="3" key="1">
    <citation type="submission" date="2021-01" db="UniProtKB">
        <authorList>
            <consortium name="EnsemblMetazoa"/>
        </authorList>
    </citation>
    <scope>IDENTIFICATION</scope>
</reference>
<dbReference type="Proteomes" id="UP000002358">
    <property type="component" value="Chromosome 1"/>
</dbReference>
<dbReference type="RefSeq" id="XP_032455882.1">
    <property type="nucleotide sequence ID" value="XM_032599991.1"/>
</dbReference>
<dbReference type="EnsemblMetazoa" id="XM_031926231">
    <property type="protein sequence ID" value="XP_031782091"/>
    <property type="gene ID" value="LOC100114182"/>
</dbReference>
<dbReference type="EnsemblMetazoa" id="XM_031926230">
    <property type="protein sequence ID" value="XP_031782090"/>
    <property type="gene ID" value="LOC100114182"/>
</dbReference>
<dbReference type="EnsemblMetazoa" id="XM_031926227">
    <property type="protein sequence ID" value="XP_031782087"/>
    <property type="gene ID" value="LOC100114182"/>
</dbReference>
<dbReference type="EnsemblMetazoa" id="XM_032599991">
    <property type="protein sequence ID" value="XP_032455882"/>
    <property type="gene ID" value="LOC100114182"/>
</dbReference>
<dbReference type="RefSeq" id="XP_031782087.1">
    <property type="nucleotide sequence ID" value="XM_031926227.2"/>
</dbReference>
<dbReference type="SMR" id="A0A7M7Q5A7"/>
<dbReference type="RefSeq" id="XP_031782091.1">
    <property type="nucleotide sequence ID" value="XM_031926231.2"/>
</dbReference>
<evidence type="ECO:0000259" key="2">
    <source>
        <dbReference type="Pfam" id="PF00149"/>
    </source>
</evidence>
<protein>
    <recommendedName>
        <fullName evidence="2">Calcineurin-like phosphoesterase domain-containing protein</fullName>
    </recommendedName>
</protein>
<evidence type="ECO:0000313" key="4">
    <source>
        <dbReference type="Proteomes" id="UP000002358"/>
    </source>
</evidence>
<comment type="similarity">
    <text evidence="1">Belongs to the UPF0046 family.</text>
</comment>
<dbReference type="InterPro" id="IPR051693">
    <property type="entry name" value="UPF0046_metallophosphoest"/>
</dbReference>
<dbReference type="Pfam" id="PF00149">
    <property type="entry name" value="Metallophos"/>
    <property type="match status" value="1"/>
</dbReference>
<dbReference type="InterPro" id="IPR024201">
    <property type="entry name" value="Calcineurin-like_Pesterase"/>
</dbReference>
<name>A0A7M7Q5A7_NASVI</name>
<evidence type="ECO:0000256" key="1">
    <source>
        <dbReference type="ARBA" id="ARBA00007993"/>
    </source>
</evidence>
<dbReference type="KEGG" id="nvi:100114182"/>
<dbReference type="Gene3D" id="3.60.21.10">
    <property type="match status" value="1"/>
</dbReference>
<organism evidence="3 4">
    <name type="scientific">Nasonia vitripennis</name>
    <name type="common">Parasitic wasp</name>
    <dbReference type="NCBI Taxonomy" id="7425"/>
    <lineage>
        <taxon>Eukaryota</taxon>
        <taxon>Metazoa</taxon>
        <taxon>Ecdysozoa</taxon>
        <taxon>Arthropoda</taxon>
        <taxon>Hexapoda</taxon>
        <taxon>Insecta</taxon>
        <taxon>Pterygota</taxon>
        <taxon>Neoptera</taxon>
        <taxon>Endopterygota</taxon>
        <taxon>Hymenoptera</taxon>
        <taxon>Apocrita</taxon>
        <taxon>Proctotrupomorpha</taxon>
        <taxon>Chalcidoidea</taxon>
        <taxon>Pteromalidae</taxon>
        <taxon>Pteromalinae</taxon>
        <taxon>Nasonia</taxon>
    </lineage>
</organism>
<evidence type="ECO:0000313" key="3">
    <source>
        <dbReference type="EnsemblMetazoa" id="XP_031782090"/>
    </source>
</evidence>